<reference evidence="3" key="1">
    <citation type="journal article" date="1994" name="Genetics">
        <title>Structure, expression and duplication of genes which encode phosphoglyceromutase of Drosophila melanogaster.</title>
        <authorList>
            <person name="Currie P.D."/>
            <person name="Sullivan D.T."/>
        </authorList>
    </citation>
    <scope>NUCLEOTIDE SEQUENCE</scope>
    <source>
        <strain evidence="3">Oregon r</strain>
    </source>
</reference>
<name>Q24450_DROME</name>
<accession>Q24450</accession>
<proteinExistence type="predicted"/>
<protein>
    <submittedName>
        <fullName evidence="3">Phosphoglyceromutase</fullName>
    </submittedName>
</protein>
<dbReference type="GO" id="GO:0031430">
    <property type="term" value="C:M band"/>
    <property type="evidence" value="ECO:0000314"/>
    <property type="project" value="FlyBase"/>
</dbReference>
<dbReference type="SUPFAM" id="SSF53254">
    <property type="entry name" value="Phosphoglycerate mutase-like"/>
    <property type="match status" value="1"/>
</dbReference>
<dbReference type="InterPro" id="IPR001345">
    <property type="entry name" value="PG/BPGM_mutase_AS"/>
</dbReference>
<evidence type="ECO:0000256" key="2">
    <source>
        <dbReference type="SAM" id="MobiDB-lite"/>
    </source>
</evidence>
<organism evidence="3">
    <name type="scientific">Drosophila melanogaster</name>
    <name type="common">Fruit fly</name>
    <dbReference type="NCBI Taxonomy" id="7227"/>
    <lineage>
        <taxon>Eukaryota</taxon>
        <taxon>Metazoa</taxon>
        <taxon>Ecdysozoa</taxon>
        <taxon>Arthropoda</taxon>
        <taxon>Hexapoda</taxon>
        <taxon>Insecta</taxon>
        <taxon>Pterygota</taxon>
        <taxon>Neoptera</taxon>
        <taxon>Endopterygota</taxon>
        <taxon>Diptera</taxon>
        <taxon>Brachycera</taxon>
        <taxon>Muscomorpha</taxon>
        <taxon>Ephydroidea</taxon>
        <taxon>Drosophilidae</taxon>
        <taxon>Drosophila</taxon>
        <taxon>Sophophora</taxon>
    </lineage>
</organism>
<dbReference type="PeptideAtlas" id="Q24450"/>
<dbReference type="AGR" id="FB:FBgn0014869"/>
<sequence length="192" mass="21471">MVRHGESEWNQENQFCGWYDANLSEKGGSSRAQGRQGCRPGVRCGPHLGANPRPGDAGQHPEASGHKEIPNPEDLAPERAPLRWTHWPEQGRDRRQVRRGPGADLASQLRHPATTDGAGPSVLREHRQGSPLRRGSQARGVPPVRVPQADHRAHTALLERRHHSPDEGGQAHPDRCPRQQPPWHRQAFRQPF</sequence>
<gene>
    <name evidence="4" type="primary">Pgam1</name>
    <name evidence="3" type="synonym">Pglym78</name>
    <name evidence="4" type="ORF">CG1721</name>
</gene>
<evidence type="ECO:0000313" key="4">
    <source>
        <dbReference type="FlyBase" id="FBgn0014869"/>
    </source>
</evidence>
<dbReference type="AlphaFoldDB" id="Q24450"/>
<evidence type="ECO:0000313" key="3">
    <source>
        <dbReference type="EMBL" id="AAA69925.1"/>
    </source>
</evidence>
<dbReference type="EMBL" id="L27654">
    <property type="protein sequence ID" value="AAA69925.1"/>
    <property type="molecule type" value="Genomic_DNA"/>
</dbReference>
<dbReference type="OrthoDB" id="354304at2759"/>
<dbReference type="InterPro" id="IPR029033">
    <property type="entry name" value="His_PPase_superfam"/>
</dbReference>
<dbReference type="GO" id="GO:0016791">
    <property type="term" value="F:phosphatase activity"/>
    <property type="evidence" value="ECO:0007669"/>
    <property type="project" value="UniProtKB-ARBA"/>
</dbReference>
<dbReference type="Gene3D" id="3.40.50.1240">
    <property type="entry name" value="Phosphoglycerate mutase-like"/>
    <property type="match status" value="1"/>
</dbReference>
<feature type="binding site" evidence="1">
    <location>
        <begin position="3"/>
        <end position="10"/>
    </location>
    <ligand>
        <name>substrate</name>
    </ligand>
</feature>
<feature type="compositionally biased region" description="Basic and acidic residues" evidence="2">
    <location>
        <begin position="63"/>
        <end position="81"/>
    </location>
</feature>
<feature type="region of interest" description="Disordered" evidence="2">
    <location>
        <begin position="21"/>
        <end position="192"/>
    </location>
</feature>
<dbReference type="InterPro" id="IPR013078">
    <property type="entry name" value="His_Pase_superF_clade-1"/>
</dbReference>
<dbReference type="PROSITE" id="PS00175">
    <property type="entry name" value="PG_MUTASE"/>
    <property type="match status" value="1"/>
</dbReference>
<dbReference type="FlyBase" id="FBgn0014869">
    <property type="gene designation" value="Pgam1"/>
</dbReference>
<dbReference type="CDD" id="cd07067">
    <property type="entry name" value="HP_PGM_like"/>
    <property type="match status" value="1"/>
</dbReference>
<feature type="compositionally biased region" description="Basic and acidic residues" evidence="2">
    <location>
        <begin position="148"/>
        <end position="159"/>
    </location>
</feature>
<dbReference type="GO" id="GO:0030018">
    <property type="term" value="C:Z disc"/>
    <property type="evidence" value="ECO:0000314"/>
    <property type="project" value="FlyBase"/>
</dbReference>
<evidence type="ECO:0000256" key="1">
    <source>
        <dbReference type="PIRSR" id="PIRSR613078-2"/>
    </source>
</evidence>
<dbReference type="Pfam" id="PF00300">
    <property type="entry name" value="His_Phos_1"/>
    <property type="match status" value="1"/>
</dbReference>